<name>U1X331_ANEAE</name>
<evidence type="ECO:0000313" key="2">
    <source>
        <dbReference type="EMBL" id="ERI08958.1"/>
    </source>
</evidence>
<keyword evidence="1" id="KW-1133">Transmembrane helix</keyword>
<dbReference type="Proteomes" id="UP000016511">
    <property type="component" value="Unassembled WGS sequence"/>
</dbReference>
<organism evidence="2 3">
    <name type="scientific">Aneurinibacillus aneurinilyticus ATCC 12856</name>
    <dbReference type="NCBI Taxonomy" id="649747"/>
    <lineage>
        <taxon>Bacteria</taxon>
        <taxon>Bacillati</taxon>
        <taxon>Bacillota</taxon>
        <taxon>Bacilli</taxon>
        <taxon>Bacillales</taxon>
        <taxon>Paenibacillaceae</taxon>
        <taxon>Aneurinibacillus group</taxon>
        <taxon>Aneurinibacillus</taxon>
    </lineage>
</organism>
<keyword evidence="1" id="KW-0472">Membrane</keyword>
<evidence type="ECO:0000313" key="3">
    <source>
        <dbReference type="Proteomes" id="UP000016511"/>
    </source>
</evidence>
<gene>
    <name evidence="2" type="ORF">HMPREF0083_02951</name>
</gene>
<protein>
    <submittedName>
        <fullName evidence="2">Uncharacterized protein</fullName>
    </submittedName>
</protein>
<dbReference type="AlphaFoldDB" id="U1X331"/>
<dbReference type="PATRIC" id="fig|649747.3.peg.2673"/>
<comment type="caution">
    <text evidence="2">The sequence shown here is derived from an EMBL/GenBank/DDBJ whole genome shotgun (WGS) entry which is preliminary data.</text>
</comment>
<keyword evidence="1" id="KW-0812">Transmembrane</keyword>
<accession>U1X331</accession>
<proteinExistence type="predicted"/>
<keyword evidence="3" id="KW-1185">Reference proteome</keyword>
<evidence type="ECO:0000256" key="1">
    <source>
        <dbReference type="SAM" id="Phobius"/>
    </source>
</evidence>
<dbReference type="HOGENOM" id="CLU_3113971_0_0_9"/>
<sequence>MYRGGKVNIYLTLSNIFIIAAAGGGVELHFLRRKIYSLYREDRGAKKAKQ</sequence>
<dbReference type="EMBL" id="AWSJ01000175">
    <property type="protein sequence ID" value="ERI08958.1"/>
    <property type="molecule type" value="Genomic_DNA"/>
</dbReference>
<dbReference type="STRING" id="649747.HMPREF0083_02951"/>
<feature type="transmembrane region" description="Helical" evidence="1">
    <location>
        <begin position="12"/>
        <end position="31"/>
    </location>
</feature>
<reference evidence="2 3" key="1">
    <citation type="submission" date="2013-08" db="EMBL/GenBank/DDBJ databases">
        <authorList>
            <person name="Weinstock G."/>
            <person name="Sodergren E."/>
            <person name="Wylie T."/>
            <person name="Fulton L."/>
            <person name="Fulton R."/>
            <person name="Fronick C."/>
            <person name="O'Laughlin M."/>
            <person name="Godfrey J."/>
            <person name="Miner T."/>
            <person name="Herter B."/>
            <person name="Appelbaum E."/>
            <person name="Cordes M."/>
            <person name="Lek S."/>
            <person name="Wollam A."/>
            <person name="Pepin K.H."/>
            <person name="Palsikar V.B."/>
            <person name="Mitreva M."/>
            <person name="Wilson R.K."/>
        </authorList>
    </citation>
    <scope>NUCLEOTIDE SEQUENCE [LARGE SCALE GENOMIC DNA]</scope>
    <source>
        <strain evidence="2 3">ATCC 12856</strain>
    </source>
</reference>